<comment type="caution">
    <text evidence="2">The sequence shown here is derived from an EMBL/GenBank/DDBJ whole genome shotgun (WGS) entry which is preliminary data.</text>
</comment>
<dbReference type="OrthoDB" id="5953249at2759"/>
<proteinExistence type="predicted"/>
<feature type="domain" description="Gfd2/YDR514C-like C-terminal" evidence="1">
    <location>
        <begin position="79"/>
        <end position="243"/>
    </location>
</feature>
<accession>A0A9W4XCD1</accession>
<keyword evidence="3" id="KW-1185">Reference proteome</keyword>
<gene>
    <name evidence="2" type="ORF">CANVERA_P4908</name>
</gene>
<dbReference type="Pfam" id="PF21762">
    <property type="entry name" value="DEDDh_C"/>
    <property type="match status" value="1"/>
</dbReference>
<dbReference type="InterPro" id="IPR036397">
    <property type="entry name" value="RNaseH_sf"/>
</dbReference>
<dbReference type="InterPro" id="IPR012337">
    <property type="entry name" value="RNaseH-like_sf"/>
</dbReference>
<evidence type="ECO:0000313" key="3">
    <source>
        <dbReference type="Proteomes" id="UP001152885"/>
    </source>
</evidence>
<dbReference type="InterPro" id="IPR048519">
    <property type="entry name" value="Gfd2/YDR514C-like_C"/>
</dbReference>
<dbReference type="Gene3D" id="3.30.420.10">
    <property type="entry name" value="Ribonuclease H-like superfamily/Ribonuclease H"/>
    <property type="match status" value="1"/>
</dbReference>
<dbReference type="GO" id="GO:0003676">
    <property type="term" value="F:nucleic acid binding"/>
    <property type="evidence" value="ECO:0007669"/>
    <property type="project" value="InterPro"/>
</dbReference>
<dbReference type="Proteomes" id="UP001152885">
    <property type="component" value="Unassembled WGS sequence"/>
</dbReference>
<organism evidence="2 3">
    <name type="scientific">Candida verbasci</name>
    <dbReference type="NCBI Taxonomy" id="1227364"/>
    <lineage>
        <taxon>Eukaryota</taxon>
        <taxon>Fungi</taxon>
        <taxon>Dikarya</taxon>
        <taxon>Ascomycota</taxon>
        <taxon>Saccharomycotina</taxon>
        <taxon>Pichiomycetes</taxon>
        <taxon>Debaryomycetaceae</taxon>
        <taxon>Candida/Lodderomyces clade</taxon>
        <taxon>Candida</taxon>
    </lineage>
</organism>
<protein>
    <recommendedName>
        <fullName evidence="1">Gfd2/YDR514C-like C-terminal domain-containing protein</fullName>
    </recommendedName>
</protein>
<reference evidence="2" key="1">
    <citation type="submission" date="2022-12" db="EMBL/GenBank/DDBJ databases">
        <authorList>
            <person name="Brejova B."/>
        </authorList>
    </citation>
    <scope>NUCLEOTIDE SEQUENCE</scope>
</reference>
<dbReference type="PANTHER" id="PTHR28083">
    <property type="entry name" value="GOOD FOR FULL DBP5 ACTIVITY PROTEIN 2"/>
    <property type="match status" value="1"/>
</dbReference>
<dbReference type="GO" id="GO:0005634">
    <property type="term" value="C:nucleus"/>
    <property type="evidence" value="ECO:0007669"/>
    <property type="project" value="TreeGrafter"/>
</dbReference>
<evidence type="ECO:0000259" key="1">
    <source>
        <dbReference type="Pfam" id="PF21762"/>
    </source>
</evidence>
<dbReference type="InterPro" id="IPR040151">
    <property type="entry name" value="Gfd2/YDR514C-like"/>
</dbReference>
<evidence type="ECO:0000313" key="2">
    <source>
        <dbReference type="EMBL" id="CAI5760398.1"/>
    </source>
</evidence>
<dbReference type="PANTHER" id="PTHR28083:SF1">
    <property type="entry name" value="GOOD FOR FULL DBP5 ACTIVITY PROTEIN 2"/>
    <property type="match status" value="1"/>
</dbReference>
<sequence>MYRRIQGIRRLTNSSNVNEIPKSIPELNILKQRISQGENITIEEYFNSNHFKFKNETDITAKLNYLKQSIHLLNSNKPLICIDCEAFEKNQKYITEIGISILNQIQKTTIVPQIKTYHIIIEDHLKKRNKLYVPDYKYNFLNGKSIIMSETNTKEFLKKFLEKYLINQHGVLIGHNLSSEVKFFKKLGVELNSNKSIDTLILHQLSRSNGGSLWAILRSLNIPYSFLHNAGNDAYYTMLIALNLLDPIIRINYDLDIYQISKYSGKGQHHHKVSVEKCNNVDKLIEMI</sequence>
<name>A0A9W4XCD1_9ASCO</name>
<dbReference type="SUPFAM" id="SSF53098">
    <property type="entry name" value="Ribonuclease H-like"/>
    <property type="match status" value="1"/>
</dbReference>
<dbReference type="EMBL" id="CANTUO010000006">
    <property type="protein sequence ID" value="CAI5760398.1"/>
    <property type="molecule type" value="Genomic_DNA"/>
</dbReference>
<dbReference type="AlphaFoldDB" id="A0A9W4XCD1"/>